<name>W0FPM3_9BACT</name>
<feature type="compositionally biased region" description="Polar residues" evidence="1">
    <location>
        <begin position="59"/>
        <end position="68"/>
    </location>
</feature>
<evidence type="ECO:0000313" key="3">
    <source>
        <dbReference type="EMBL" id="AHF24945.1"/>
    </source>
</evidence>
<organism evidence="3">
    <name type="scientific">uncultured bacterium Contig9</name>
    <dbReference type="NCBI Taxonomy" id="1393627"/>
    <lineage>
        <taxon>Bacteria</taxon>
        <taxon>environmental samples</taxon>
    </lineage>
</organism>
<keyword evidence="2" id="KW-0472">Membrane</keyword>
<sequence>WCFGLDYFGAVFTLVSYGLVFLFGHFRLLMPLGSVEYTDEFYRAPSNRPPRQKYPPQDMYNNYGQPGPQQMDGFGQPPMGGFAPPQPAPQQPGPQDEFQPPYQQQEEAPDAMPGLPIACPNCGMTSAAGTIICPNCGVSLRRRYRARNDDAPEA</sequence>
<proteinExistence type="predicted"/>
<dbReference type="AlphaFoldDB" id="W0FPM3"/>
<evidence type="ECO:0000256" key="1">
    <source>
        <dbReference type="SAM" id="MobiDB-lite"/>
    </source>
</evidence>
<keyword evidence="2" id="KW-0812">Transmembrane</keyword>
<protein>
    <submittedName>
        <fullName evidence="3">Uncharacterized protein</fullName>
    </submittedName>
</protein>
<feature type="compositionally biased region" description="Low complexity" evidence="1">
    <location>
        <begin position="73"/>
        <end position="83"/>
    </location>
</feature>
<evidence type="ECO:0000256" key="2">
    <source>
        <dbReference type="SAM" id="Phobius"/>
    </source>
</evidence>
<feature type="region of interest" description="Disordered" evidence="1">
    <location>
        <begin position="42"/>
        <end position="113"/>
    </location>
</feature>
<feature type="non-terminal residue" evidence="3">
    <location>
        <position position="1"/>
    </location>
</feature>
<reference evidence="3" key="1">
    <citation type="journal article" date="2013" name="PLoS ONE">
        <title>Metagenomic insights into the carbohydrate-active enzymes carried by the microorganisms adhering to solid digesta in the rumen of cows.</title>
        <authorList>
            <person name="Wang L."/>
            <person name="Hatem A."/>
            <person name="Catalyurek U.V."/>
            <person name="Morrison M."/>
            <person name="Yu Z."/>
        </authorList>
    </citation>
    <scope>NUCLEOTIDE SEQUENCE</scope>
</reference>
<dbReference type="EMBL" id="KC246811">
    <property type="protein sequence ID" value="AHF24945.1"/>
    <property type="molecule type" value="Genomic_DNA"/>
</dbReference>
<feature type="transmembrane region" description="Helical" evidence="2">
    <location>
        <begin position="6"/>
        <end position="24"/>
    </location>
</feature>
<keyword evidence="2" id="KW-1133">Transmembrane helix</keyword>
<accession>W0FPM3</accession>